<dbReference type="InterPro" id="IPR000719">
    <property type="entry name" value="Prot_kinase_dom"/>
</dbReference>
<feature type="region of interest" description="Disordered" evidence="12">
    <location>
        <begin position="830"/>
        <end position="1016"/>
    </location>
</feature>
<dbReference type="EMBL" id="MDYM01000004">
    <property type="protein sequence ID" value="OQD66554.1"/>
    <property type="molecule type" value="Genomic_DNA"/>
</dbReference>
<evidence type="ECO:0000313" key="15">
    <source>
        <dbReference type="Proteomes" id="UP000191408"/>
    </source>
</evidence>
<feature type="region of interest" description="Disordered" evidence="12">
    <location>
        <begin position="748"/>
        <end position="816"/>
    </location>
</feature>
<gene>
    <name evidence="14" type="ORF">PENPOL_c004G09337</name>
</gene>
<keyword evidence="7" id="KW-0547">Nucleotide-binding</keyword>
<dbReference type="CDD" id="cd14037">
    <property type="entry name" value="STKc_NAK_like"/>
    <property type="match status" value="1"/>
</dbReference>
<feature type="compositionally biased region" description="Basic and acidic residues" evidence="12">
    <location>
        <begin position="677"/>
        <end position="699"/>
    </location>
</feature>
<evidence type="ECO:0000313" key="14">
    <source>
        <dbReference type="EMBL" id="OQD66554.1"/>
    </source>
</evidence>
<dbReference type="Gene3D" id="1.10.510.10">
    <property type="entry name" value="Transferase(Phosphotransferase) domain 1"/>
    <property type="match status" value="1"/>
</dbReference>
<dbReference type="GO" id="GO:0007015">
    <property type="term" value="P:actin filament organization"/>
    <property type="evidence" value="ECO:0007669"/>
    <property type="project" value="TreeGrafter"/>
</dbReference>
<evidence type="ECO:0000256" key="10">
    <source>
        <dbReference type="ARBA" id="ARBA00047899"/>
    </source>
</evidence>
<sequence length="1016" mass="111884">MSSQSHHGHSATSRQFPVYNPVAAVTAPAGTLLPGTKIQVGGHRVVVEKYLSEGGFAHVYVVRLPQPVNGSETAVLKRVAVPDKAALANMRTEVETMKKLKGHRHIVKYIDSHASQLRGGGYEVFLVMEYCAGGGLIDFMNTRLQHRLTEPEIVKIFSDVAEGVACMHYLKPPLLHRDLKVENVLISGKGSSATYKLCDFGSSAPPRPAATSAAEGRLIEDDVQRHTTLQYRSPEMIDVYRKQPIDEKSDIWALGVFLYKLCYYTTPFEEVGQMAILNATFKYPSYPSFSSRLKLFIGSMLKEDPRNRPNIYEVVREVCKMQGKEVPIKDIYSNRSVSEARKYQELPPTPTEAPAVGAIFSPPMQETEIIPEIAPMRRGRPGKSPSSQPSSERPSPSPYRAPAEASSNDPFAALDGSAARKKTAEEMSKRFPSLDQFDILHEKGDKFEFEPTVESKPEDEDLSRRLTNALADDAFARRVSPERAPKPVYKRTSQTSPVRAPTLRETPAPQAVPLYQPTPQRPAMVSTGTMTSPIQTPRLPEPKLLSRPIYRFPSSDNEHRSSSEPFTTEEEQRVIRPQKAPSPPMSSLNVEGSSRLPSDRISSQSNSARPSMETLRRPSALEVNEPVGRSKSALGKARPMSVQAGARYDLPRDSESPRSSLDMSRLQYEGGAPLRSVRTEVDRESDRTISSDVDYLRAMEEEESNRKREKRSSGSHKHNKRASLSTLSLSGGKNIFAGRFGDAFRRFEAGNQEKSSSPSAEDVPRQGLIGASDSADESLSPNDEIALEDVDRDDISPEMRRELERRRLSQEEKRVANAAAEYRRRVAEMGDGGGRAIGDGARSRTIQNKVQSLFGESEKPTVPKTATGYGRFTETSSSLQAKQSEARATTSSQLSASNTSGPTYTPREGSMTVPDRLDGSKISAGVPQPVAPTSYPSTQRPTTRPAAPPKPKNLRVGPATSRPGTGHGHGPSEETPASPGEDWEVKFSQRFPSLSGLEMETEIKVPKISSLRTREV</sequence>
<keyword evidence="6" id="KW-0808">Transferase</keyword>
<evidence type="ECO:0000259" key="13">
    <source>
        <dbReference type="PROSITE" id="PS50011"/>
    </source>
</evidence>
<dbReference type="PROSITE" id="PS00108">
    <property type="entry name" value="PROTEIN_KINASE_ST"/>
    <property type="match status" value="1"/>
</dbReference>
<dbReference type="GO" id="GO:0005737">
    <property type="term" value="C:cytoplasm"/>
    <property type="evidence" value="ECO:0007669"/>
    <property type="project" value="UniProtKB-SubCell"/>
</dbReference>
<dbReference type="InterPro" id="IPR011009">
    <property type="entry name" value="Kinase-like_dom_sf"/>
</dbReference>
<keyword evidence="4" id="KW-0723">Serine/threonine-protein kinase</keyword>
<keyword evidence="9" id="KW-0067">ATP-binding</keyword>
<feature type="compositionally biased region" description="Low complexity" evidence="12">
    <location>
        <begin position="382"/>
        <end position="407"/>
    </location>
</feature>
<dbReference type="PANTHER" id="PTHR22967:SF57">
    <property type="entry name" value="AUXILIN, ISOFORM A-RELATED"/>
    <property type="match status" value="1"/>
</dbReference>
<comment type="catalytic activity">
    <reaction evidence="11">
        <text>L-seryl-[protein] + ATP = O-phospho-L-seryl-[protein] + ADP + H(+)</text>
        <dbReference type="Rhea" id="RHEA:17989"/>
        <dbReference type="Rhea" id="RHEA-COMP:9863"/>
        <dbReference type="Rhea" id="RHEA-COMP:11604"/>
        <dbReference type="ChEBI" id="CHEBI:15378"/>
        <dbReference type="ChEBI" id="CHEBI:29999"/>
        <dbReference type="ChEBI" id="CHEBI:30616"/>
        <dbReference type="ChEBI" id="CHEBI:83421"/>
        <dbReference type="ChEBI" id="CHEBI:456216"/>
        <dbReference type="EC" id="2.7.11.1"/>
    </reaction>
</comment>
<feature type="compositionally biased region" description="Basic and acidic residues" evidence="12">
    <location>
        <begin position="474"/>
        <end position="485"/>
    </location>
</feature>
<comment type="caution">
    <text evidence="14">The sequence shown here is derived from an EMBL/GenBank/DDBJ whole genome shotgun (WGS) entry which is preliminary data.</text>
</comment>
<evidence type="ECO:0000256" key="1">
    <source>
        <dbReference type="ARBA" id="ARBA00004496"/>
    </source>
</evidence>
<keyword evidence="5" id="KW-0597">Phosphoprotein</keyword>
<dbReference type="STRING" id="60169.A0A1V6NP90"/>
<organism evidence="14 15">
    <name type="scientific">Penicillium polonicum</name>
    <dbReference type="NCBI Taxonomy" id="60169"/>
    <lineage>
        <taxon>Eukaryota</taxon>
        <taxon>Fungi</taxon>
        <taxon>Dikarya</taxon>
        <taxon>Ascomycota</taxon>
        <taxon>Pezizomycotina</taxon>
        <taxon>Eurotiomycetes</taxon>
        <taxon>Eurotiomycetidae</taxon>
        <taxon>Eurotiales</taxon>
        <taxon>Aspergillaceae</taxon>
        <taxon>Penicillium</taxon>
    </lineage>
</organism>
<keyword evidence="3" id="KW-0963">Cytoplasm</keyword>
<dbReference type="OrthoDB" id="2018507at2759"/>
<evidence type="ECO:0000256" key="2">
    <source>
        <dbReference type="ARBA" id="ARBA00012513"/>
    </source>
</evidence>
<evidence type="ECO:0000256" key="6">
    <source>
        <dbReference type="ARBA" id="ARBA00022679"/>
    </source>
</evidence>
<evidence type="ECO:0000256" key="4">
    <source>
        <dbReference type="ARBA" id="ARBA00022527"/>
    </source>
</evidence>
<evidence type="ECO:0000256" key="8">
    <source>
        <dbReference type="ARBA" id="ARBA00022777"/>
    </source>
</evidence>
<evidence type="ECO:0000256" key="9">
    <source>
        <dbReference type="ARBA" id="ARBA00022840"/>
    </source>
</evidence>
<feature type="compositionally biased region" description="Polar residues" evidence="12">
    <location>
        <begin position="585"/>
        <end position="609"/>
    </location>
</feature>
<evidence type="ECO:0000256" key="3">
    <source>
        <dbReference type="ARBA" id="ARBA00022490"/>
    </source>
</evidence>
<dbReference type="Pfam" id="PF00069">
    <property type="entry name" value="Pkinase"/>
    <property type="match status" value="1"/>
</dbReference>
<dbReference type="InterPro" id="IPR008271">
    <property type="entry name" value="Ser/Thr_kinase_AS"/>
</dbReference>
<dbReference type="Proteomes" id="UP000191408">
    <property type="component" value="Unassembled WGS sequence"/>
</dbReference>
<keyword evidence="8" id="KW-0418">Kinase</keyword>
<dbReference type="SUPFAM" id="SSF56112">
    <property type="entry name" value="Protein kinase-like (PK-like)"/>
    <property type="match status" value="1"/>
</dbReference>
<dbReference type="GO" id="GO:0004674">
    <property type="term" value="F:protein serine/threonine kinase activity"/>
    <property type="evidence" value="ECO:0007669"/>
    <property type="project" value="UniProtKB-KW"/>
</dbReference>
<evidence type="ECO:0000256" key="7">
    <source>
        <dbReference type="ARBA" id="ARBA00022741"/>
    </source>
</evidence>
<dbReference type="GO" id="GO:0000147">
    <property type="term" value="P:actin cortical patch assembly"/>
    <property type="evidence" value="ECO:0007669"/>
    <property type="project" value="TreeGrafter"/>
</dbReference>
<dbReference type="AlphaFoldDB" id="A0A1V6NP90"/>
<keyword evidence="15" id="KW-1185">Reference proteome</keyword>
<dbReference type="PROSITE" id="PS50011">
    <property type="entry name" value="PROTEIN_KINASE_DOM"/>
    <property type="match status" value="1"/>
</dbReference>
<dbReference type="FunFam" id="1.10.510.10:FF:000441">
    <property type="entry name" value="Serine/threonine protein kinase"/>
    <property type="match status" value="1"/>
</dbReference>
<proteinExistence type="predicted"/>
<name>A0A1V6NP90_PENPO</name>
<feature type="compositionally biased region" description="Basic and acidic residues" evidence="12">
    <location>
        <begin position="438"/>
        <end position="456"/>
    </location>
</feature>
<feature type="compositionally biased region" description="Polar residues" evidence="12">
    <location>
        <begin position="873"/>
        <end position="903"/>
    </location>
</feature>
<evidence type="ECO:0000256" key="11">
    <source>
        <dbReference type="ARBA" id="ARBA00048679"/>
    </source>
</evidence>
<feature type="domain" description="Protein kinase" evidence="13">
    <location>
        <begin position="45"/>
        <end position="328"/>
    </location>
</feature>
<dbReference type="EC" id="2.7.11.1" evidence="2"/>
<dbReference type="PANTHER" id="PTHR22967">
    <property type="entry name" value="SERINE/THREONINE PROTEIN KINASE"/>
    <property type="match status" value="1"/>
</dbReference>
<dbReference type="GO" id="GO:0005524">
    <property type="term" value="F:ATP binding"/>
    <property type="evidence" value="ECO:0007669"/>
    <property type="project" value="UniProtKB-KW"/>
</dbReference>
<reference evidence="15" key="1">
    <citation type="journal article" date="2017" name="Nat. Microbiol.">
        <title>Global analysis of biosynthetic gene clusters reveals vast potential of secondary metabolite production in Penicillium species.</title>
        <authorList>
            <person name="Nielsen J.C."/>
            <person name="Grijseels S."/>
            <person name="Prigent S."/>
            <person name="Ji B."/>
            <person name="Dainat J."/>
            <person name="Nielsen K.F."/>
            <person name="Frisvad J.C."/>
            <person name="Workman M."/>
            <person name="Nielsen J."/>
        </authorList>
    </citation>
    <scope>NUCLEOTIDE SEQUENCE [LARGE SCALE GENOMIC DNA]</scope>
    <source>
        <strain evidence="15">IBT 4502</strain>
    </source>
</reference>
<dbReference type="SMART" id="SM00220">
    <property type="entry name" value="S_TKc"/>
    <property type="match status" value="1"/>
</dbReference>
<comment type="subcellular location">
    <subcellularLocation>
        <location evidence="1">Cytoplasm</location>
    </subcellularLocation>
</comment>
<evidence type="ECO:0000256" key="12">
    <source>
        <dbReference type="SAM" id="MobiDB-lite"/>
    </source>
</evidence>
<feature type="compositionally biased region" description="Polar residues" evidence="12">
    <location>
        <begin position="526"/>
        <end position="535"/>
    </location>
</feature>
<comment type="catalytic activity">
    <reaction evidence="10">
        <text>L-threonyl-[protein] + ATP = O-phospho-L-threonyl-[protein] + ADP + H(+)</text>
        <dbReference type="Rhea" id="RHEA:46608"/>
        <dbReference type="Rhea" id="RHEA-COMP:11060"/>
        <dbReference type="Rhea" id="RHEA-COMP:11605"/>
        <dbReference type="ChEBI" id="CHEBI:15378"/>
        <dbReference type="ChEBI" id="CHEBI:30013"/>
        <dbReference type="ChEBI" id="CHEBI:30616"/>
        <dbReference type="ChEBI" id="CHEBI:61977"/>
        <dbReference type="ChEBI" id="CHEBI:456216"/>
        <dbReference type="EC" id="2.7.11.1"/>
    </reaction>
</comment>
<feature type="compositionally biased region" description="Polar residues" evidence="12">
    <location>
        <begin position="722"/>
        <end position="731"/>
    </location>
</feature>
<protein>
    <recommendedName>
        <fullName evidence="2">non-specific serine/threonine protein kinase</fullName>
        <ecNumber evidence="2">2.7.11.1</ecNumber>
    </recommendedName>
</protein>
<accession>A0A1V6NP90</accession>
<feature type="compositionally biased region" description="Basic residues" evidence="12">
    <location>
        <begin position="707"/>
        <end position="721"/>
    </location>
</feature>
<feature type="compositionally biased region" description="Basic and acidic residues" evidence="12">
    <location>
        <begin position="793"/>
        <end position="816"/>
    </location>
</feature>
<evidence type="ECO:0000256" key="5">
    <source>
        <dbReference type="ARBA" id="ARBA00022553"/>
    </source>
</evidence>
<feature type="region of interest" description="Disordered" evidence="12">
    <location>
        <begin position="371"/>
        <end position="734"/>
    </location>
</feature>